<sequence length="537" mass="55936">MPSLKSDPTTDNLASQLRNLRRSRRAQRTAAEGSARQLAVVAFTVPAIALVTLIVVMLSVLLLAGSGLTGLPSAIASGWLAVHQVPVTISGVTVGVLPLLPTLAVAAGTAWLTARAVAGGTNSNERGHDLFDLGAVVFSAVIGPVLITAMSLAVVMDGGSVLPLQTPNALLAFLCTLGVHGGAAVAGVVWSRRRDFAVRGGVTHADRRGFRYGLVAALLLLVAGAVLVCLRMLMRHGQIGELIETGYDFDGFLGLTLLSMLYLPNVMVAAMAVLVGSDVQIGATTVDLFTVRGDAVPPVPVLAVLPDGPGAGAWGFVGLLVPAGVAAFVGWRCRDLDPMAHVRSVGVAAAVAASVVAVLTVSAGGTLGEFGEVVVTVSAAGVFTLGWIAVVGLLIVLVYAFLPSTRAARLAVGDEYFEDPFDLGYEDEYVIVTDLDEDDEYAEYSEVEDGEFEDSEYEGSDYDDGEFDDGEFGDADLADDDAEYVAESDPGDSDLDTASGRAPVKNRVYDDDLDVADLAVDVDHDLHPGSHGASRQR</sequence>
<keyword evidence="2" id="KW-0812">Transmembrane</keyword>
<proteinExistence type="predicted"/>
<feature type="transmembrane region" description="Helical" evidence="2">
    <location>
        <begin position="168"/>
        <end position="190"/>
    </location>
</feature>
<feature type="transmembrane region" description="Helical" evidence="2">
    <location>
        <begin position="345"/>
        <end position="367"/>
    </location>
</feature>
<feature type="region of interest" description="Disordered" evidence="1">
    <location>
        <begin position="444"/>
        <end position="505"/>
    </location>
</feature>
<keyword evidence="4" id="KW-1185">Reference proteome</keyword>
<dbReference type="Proteomes" id="UP001152308">
    <property type="component" value="Unassembled WGS sequence"/>
</dbReference>
<feature type="transmembrane region" description="Helical" evidence="2">
    <location>
        <begin position="85"/>
        <end position="113"/>
    </location>
</feature>
<feature type="transmembrane region" description="Helical" evidence="2">
    <location>
        <begin position="251"/>
        <end position="275"/>
    </location>
</feature>
<feature type="transmembrane region" description="Helical" evidence="2">
    <location>
        <begin position="373"/>
        <end position="402"/>
    </location>
</feature>
<accession>A0ABT6BZ26</accession>
<evidence type="ECO:0000256" key="2">
    <source>
        <dbReference type="SAM" id="Phobius"/>
    </source>
</evidence>
<evidence type="ECO:0000256" key="1">
    <source>
        <dbReference type="SAM" id="MobiDB-lite"/>
    </source>
</evidence>
<reference evidence="3" key="2">
    <citation type="submission" date="2022-01" db="EMBL/GenBank/DDBJ databases">
        <authorList>
            <person name="Sanchez-Suarez J."/>
            <person name="Villamil L."/>
            <person name="Diaz L.E."/>
        </authorList>
    </citation>
    <scope>NUCLEOTIDE SEQUENCE</scope>
    <source>
        <strain evidence="3">EUFUS-Z928</strain>
    </source>
</reference>
<comment type="caution">
    <text evidence="3">The sequence shown here is derived from an EMBL/GenBank/DDBJ whole genome shotgun (WGS) entry which is preliminary data.</text>
</comment>
<feature type="transmembrane region" description="Helical" evidence="2">
    <location>
        <begin position="38"/>
        <end position="64"/>
    </location>
</feature>
<dbReference type="EMBL" id="JAKJLQ010000021">
    <property type="protein sequence ID" value="MDF6103336.1"/>
    <property type="molecule type" value="Genomic_DNA"/>
</dbReference>
<name>A0ABT6BZ26_9ACTN</name>
<gene>
    <name evidence="3" type="ORF">L2299_20025</name>
</gene>
<keyword evidence="2" id="KW-0472">Membrane</keyword>
<organism evidence="3 4">
    <name type="scientific">Gordonia hongkongensis</name>
    <dbReference type="NCBI Taxonomy" id="1701090"/>
    <lineage>
        <taxon>Bacteria</taxon>
        <taxon>Bacillati</taxon>
        <taxon>Actinomycetota</taxon>
        <taxon>Actinomycetes</taxon>
        <taxon>Mycobacteriales</taxon>
        <taxon>Gordoniaceae</taxon>
        <taxon>Gordonia</taxon>
    </lineage>
</organism>
<keyword evidence="2" id="KW-1133">Transmembrane helix</keyword>
<feature type="transmembrane region" description="Helical" evidence="2">
    <location>
        <begin position="311"/>
        <end position="333"/>
    </location>
</feature>
<feature type="compositionally biased region" description="Acidic residues" evidence="1">
    <location>
        <begin position="444"/>
        <end position="495"/>
    </location>
</feature>
<dbReference type="InterPro" id="IPR045931">
    <property type="entry name" value="DUF6350"/>
</dbReference>
<feature type="transmembrane region" description="Helical" evidence="2">
    <location>
        <begin position="133"/>
        <end position="156"/>
    </location>
</feature>
<feature type="transmembrane region" description="Helical" evidence="2">
    <location>
        <begin position="210"/>
        <end position="230"/>
    </location>
</feature>
<protein>
    <submittedName>
        <fullName evidence="3">DUF6350 family protein</fullName>
    </submittedName>
</protein>
<evidence type="ECO:0000313" key="3">
    <source>
        <dbReference type="EMBL" id="MDF6103336.1"/>
    </source>
</evidence>
<dbReference type="Pfam" id="PF19877">
    <property type="entry name" value="DUF6350"/>
    <property type="match status" value="1"/>
</dbReference>
<evidence type="ECO:0000313" key="4">
    <source>
        <dbReference type="Proteomes" id="UP001152308"/>
    </source>
</evidence>
<reference evidence="3" key="1">
    <citation type="journal article" date="2022" name="Data Brief">
        <title>Draft genome sequence data of Gordonia hongkongensis strain EUFUS-Z928 isolated from the octocoral Eunicea fusca.</title>
        <authorList>
            <person name="Sanchez-Suarez J."/>
            <person name="Diaz L."/>
            <person name="Melo-Bolivar J."/>
            <person name="Villamil L."/>
        </authorList>
    </citation>
    <scope>NUCLEOTIDE SEQUENCE</scope>
    <source>
        <strain evidence="3">EUFUS-Z928</strain>
    </source>
</reference>
<dbReference type="RefSeq" id="WP_277244464.1">
    <property type="nucleotide sequence ID" value="NZ_JAKJLQ010000021.1"/>
</dbReference>